<feature type="domain" description="HAMP" evidence="9">
    <location>
        <begin position="213"/>
        <end position="266"/>
    </location>
</feature>
<dbReference type="InterPro" id="IPR024478">
    <property type="entry name" value="HlyB_4HB_MCP"/>
</dbReference>
<dbReference type="InterPro" id="IPR004090">
    <property type="entry name" value="Chemotax_Me-accpt_rcpt"/>
</dbReference>
<feature type="transmembrane region" description="Helical" evidence="7">
    <location>
        <begin position="192"/>
        <end position="211"/>
    </location>
</feature>
<dbReference type="CDD" id="cd19411">
    <property type="entry name" value="MCP2201-like_sensor"/>
    <property type="match status" value="1"/>
</dbReference>
<dbReference type="SMART" id="SM00304">
    <property type="entry name" value="HAMP"/>
    <property type="match status" value="1"/>
</dbReference>
<feature type="compositionally biased region" description="Basic and acidic residues" evidence="6">
    <location>
        <begin position="569"/>
        <end position="584"/>
    </location>
</feature>
<feature type="region of interest" description="Disordered" evidence="6">
    <location>
        <begin position="524"/>
        <end position="595"/>
    </location>
</feature>
<feature type="transmembrane region" description="Helical" evidence="7">
    <location>
        <begin position="12"/>
        <end position="33"/>
    </location>
</feature>
<dbReference type="CDD" id="cd11386">
    <property type="entry name" value="MCP_signal"/>
    <property type="match status" value="1"/>
</dbReference>
<dbReference type="CDD" id="cd06225">
    <property type="entry name" value="HAMP"/>
    <property type="match status" value="1"/>
</dbReference>
<dbReference type="Pfam" id="PF00015">
    <property type="entry name" value="MCPsignal"/>
    <property type="match status" value="1"/>
</dbReference>
<evidence type="ECO:0000259" key="9">
    <source>
        <dbReference type="PROSITE" id="PS50885"/>
    </source>
</evidence>
<accession>A0A6L6QP31</accession>
<dbReference type="SMART" id="SM00283">
    <property type="entry name" value="MA"/>
    <property type="match status" value="1"/>
</dbReference>
<feature type="compositionally biased region" description="Low complexity" evidence="6">
    <location>
        <begin position="524"/>
        <end position="542"/>
    </location>
</feature>
<comment type="caution">
    <text evidence="10">The sequence shown here is derived from an EMBL/GenBank/DDBJ whole genome shotgun (WGS) entry which is preliminary data.</text>
</comment>
<reference evidence="10 11" key="1">
    <citation type="submission" date="2019-11" db="EMBL/GenBank/DDBJ databases">
        <title>Type strains purchased from KCTC, JCM and DSMZ.</title>
        <authorList>
            <person name="Lu H."/>
        </authorList>
    </citation>
    <scope>NUCLEOTIDE SEQUENCE [LARGE SCALE GENOMIC DNA]</scope>
    <source>
        <strain evidence="10 11">JCM 31587</strain>
    </source>
</reference>
<dbReference type="PROSITE" id="PS50885">
    <property type="entry name" value="HAMP"/>
    <property type="match status" value="1"/>
</dbReference>
<keyword evidence="4" id="KW-0807">Transducer</keyword>
<dbReference type="Gene3D" id="1.10.287.950">
    <property type="entry name" value="Methyl-accepting chemotaxis protein"/>
    <property type="match status" value="1"/>
</dbReference>
<dbReference type="Proteomes" id="UP000472320">
    <property type="component" value="Unassembled WGS sequence"/>
</dbReference>
<evidence type="ECO:0000256" key="7">
    <source>
        <dbReference type="SAM" id="Phobius"/>
    </source>
</evidence>
<dbReference type="SUPFAM" id="SSF58104">
    <property type="entry name" value="Methyl-accepting chemotaxis protein (MCP) signaling domain"/>
    <property type="match status" value="1"/>
</dbReference>
<evidence type="ECO:0000256" key="3">
    <source>
        <dbReference type="ARBA" id="ARBA00029447"/>
    </source>
</evidence>
<comment type="similarity">
    <text evidence="3">Belongs to the methyl-accepting chemotaxis (MCP) protein family.</text>
</comment>
<proteinExistence type="inferred from homology"/>
<keyword evidence="7" id="KW-0472">Membrane</keyword>
<dbReference type="InterPro" id="IPR003660">
    <property type="entry name" value="HAMP_dom"/>
</dbReference>
<protein>
    <submittedName>
        <fullName evidence="10">HAMP domain-containing protein</fullName>
    </submittedName>
</protein>
<evidence type="ECO:0000256" key="1">
    <source>
        <dbReference type="ARBA" id="ARBA00004370"/>
    </source>
</evidence>
<comment type="subcellular location">
    <subcellularLocation>
        <location evidence="1">Membrane</location>
    </subcellularLocation>
</comment>
<dbReference type="RefSeq" id="WP_155457122.1">
    <property type="nucleotide sequence ID" value="NZ_WNKX01000035.1"/>
</dbReference>
<gene>
    <name evidence="10" type="ORF">GM658_26535</name>
</gene>
<dbReference type="AlphaFoldDB" id="A0A6L6QP31"/>
<keyword evidence="5" id="KW-0175">Coiled coil</keyword>
<organism evidence="10 11">
    <name type="scientific">Massilia eburnea</name>
    <dbReference type="NCBI Taxonomy" id="1776165"/>
    <lineage>
        <taxon>Bacteria</taxon>
        <taxon>Pseudomonadati</taxon>
        <taxon>Pseudomonadota</taxon>
        <taxon>Betaproteobacteria</taxon>
        <taxon>Burkholderiales</taxon>
        <taxon>Oxalobacteraceae</taxon>
        <taxon>Telluria group</taxon>
        <taxon>Massilia</taxon>
    </lineage>
</organism>
<dbReference type="InterPro" id="IPR051310">
    <property type="entry name" value="MCP_chemotaxis"/>
</dbReference>
<dbReference type="PRINTS" id="PR00260">
    <property type="entry name" value="CHEMTRNSDUCR"/>
</dbReference>
<keyword evidence="7" id="KW-1133">Transmembrane helix</keyword>
<dbReference type="InterPro" id="IPR004089">
    <property type="entry name" value="MCPsignal_dom"/>
</dbReference>
<dbReference type="Pfam" id="PF00672">
    <property type="entry name" value="HAMP"/>
    <property type="match status" value="1"/>
</dbReference>
<dbReference type="GO" id="GO:0005886">
    <property type="term" value="C:plasma membrane"/>
    <property type="evidence" value="ECO:0007669"/>
    <property type="project" value="TreeGrafter"/>
</dbReference>
<dbReference type="PROSITE" id="PS50111">
    <property type="entry name" value="CHEMOTAXIS_TRANSDUC_2"/>
    <property type="match status" value="1"/>
</dbReference>
<evidence type="ECO:0000313" key="10">
    <source>
        <dbReference type="EMBL" id="MTW14178.1"/>
    </source>
</evidence>
<keyword evidence="2" id="KW-0488">Methylation</keyword>
<feature type="coiled-coil region" evidence="5">
    <location>
        <begin position="119"/>
        <end position="146"/>
    </location>
</feature>
<dbReference type="PANTHER" id="PTHR43531:SF14">
    <property type="entry name" value="METHYL-ACCEPTING CHEMOTAXIS PROTEIN I-RELATED"/>
    <property type="match status" value="1"/>
</dbReference>
<evidence type="ECO:0000256" key="6">
    <source>
        <dbReference type="SAM" id="MobiDB-lite"/>
    </source>
</evidence>
<evidence type="ECO:0000256" key="5">
    <source>
        <dbReference type="SAM" id="Coils"/>
    </source>
</evidence>
<dbReference type="PANTHER" id="PTHR43531">
    <property type="entry name" value="PROTEIN ICFG"/>
    <property type="match status" value="1"/>
</dbReference>
<keyword evidence="11" id="KW-1185">Reference proteome</keyword>
<dbReference type="GO" id="GO:0006935">
    <property type="term" value="P:chemotaxis"/>
    <property type="evidence" value="ECO:0007669"/>
    <property type="project" value="InterPro"/>
</dbReference>
<dbReference type="GO" id="GO:0007165">
    <property type="term" value="P:signal transduction"/>
    <property type="evidence" value="ECO:0007669"/>
    <property type="project" value="UniProtKB-KW"/>
</dbReference>
<evidence type="ECO:0000256" key="2">
    <source>
        <dbReference type="ARBA" id="ARBA00022481"/>
    </source>
</evidence>
<sequence>MQFLSQLRIGSRLAAGFGIVLLLSAIGTSYALYHSNDTANATRAMMDRPLAKERIVSDWYVLIYSAVARTQMIARSSDNELSNTFATAIADSAKRGAELLKSIEGLLESDEERKIYQDAVAIRAKYQDAKNQVMNAKKAGDAAEGERLYREAFEPAAKAYQEKVKDLLAQQRKAIDATAAGINEANARSNRLMLALGVILLAFGAWAAWVISRSITVPLNSALSIANTVAEGDLTTRFDEETARDEIGDLMKALRGMNDALRRVVSQVQTGTTAIATASSEIAEGNLDLSSRTEQQASSLEETASSMEELTSTVRQNADNANQANQLAQAASDVAARGGEIVGQVVETMGSIDASSRKIVDIIGTIDGIAFQTNILALNAAVEAARAGEQGRGFAVVASEVRNLAQRSAAAAKEIKELIDNSVSQVNAGTSLVQQAGTTMGEVVTSVRRVTDIMGEITSASREQSVGIDEVNQAIGQMDQVTQQNAALVEEAAAAAASMQEQAAQLAQVAASFRLGTEAVARWSAQPRPAARAVADDASTAVEAKPAKRLTAPDPRAKPRPAPRSSANDSERPTERRTKSERRAPAPANDEWEEF</sequence>
<name>A0A6L6QP31_9BURK</name>
<dbReference type="FunFam" id="1.10.287.950:FF:000001">
    <property type="entry name" value="Methyl-accepting chemotaxis sensory transducer"/>
    <property type="match status" value="1"/>
</dbReference>
<dbReference type="InterPro" id="IPR047347">
    <property type="entry name" value="YvaQ-like_sensor"/>
</dbReference>
<keyword evidence="7" id="KW-0812">Transmembrane</keyword>
<evidence type="ECO:0000256" key="4">
    <source>
        <dbReference type="PROSITE-ProRule" id="PRU00284"/>
    </source>
</evidence>
<evidence type="ECO:0000313" key="11">
    <source>
        <dbReference type="Proteomes" id="UP000472320"/>
    </source>
</evidence>
<dbReference type="EMBL" id="WNKX01000035">
    <property type="protein sequence ID" value="MTW14178.1"/>
    <property type="molecule type" value="Genomic_DNA"/>
</dbReference>
<evidence type="ECO:0000259" key="8">
    <source>
        <dbReference type="PROSITE" id="PS50111"/>
    </source>
</evidence>
<dbReference type="OrthoDB" id="5441488at2"/>
<dbReference type="Pfam" id="PF12729">
    <property type="entry name" value="4HB_MCP_1"/>
    <property type="match status" value="1"/>
</dbReference>
<dbReference type="GO" id="GO:0004888">
    <property type="term" value="F:transmembrane signaling receptor activity"/>
    <property type="evidence" value="ECO:0007669"/>
    <property type="project" value="InterPro"/>
</dbReference>
<feature type="domain" description="Methyl-accepting transducer" evidence="8">
    <location>
        <begin position="271"/>
        <end position="500"/>
    </location>
</feature>
<feature type="coiled-coil region" evidence="5">
    <location>
        <begin position="471"/>
        <end position="509"/>
    </location>
</feature>